<accession>A0A9E4ZFB0</accession>
<evidence type="ECO:0000256" key="1">
    <source>
        <dbReference type="ARBA" id="ARBA00007963"/>
    </source>
</evidence>
<comment type="similarity">
    <text evidence="1">Belongs to the archease family.</text>
</comment>
<evidence type="ECO:0000313" key="6">
    <source>
        <dbReference type="EMBL" id="MCM1986099.1"/>
    </source>
</evidence>
<dbReference type="SUPFAM" id="SSF69819">
    <property type="entry name" value="MTH1598-like"/>
    <property type="match status" value="1"/>
</dbReference>
<dbReference type="EMBL" id="JAGSOI010000008">
    <property type="protein sequence ID" value="MCM1986099.1"/>
    <property type="molecule type" value="Genomic_DNA"/>
</dbReference>
<keyword evidence="2" id="KW-0819">tRNA processing</keyword>
<comment type="caution">
    <text evidence="6">The sequence shown here is derived from an EMBL/GenBank/DDBJ whole genome shotgun (WGS) entry which is preliminary data.</text>
</comment>
<organism evidence="6 7">
    <name type="scientific">Methanococcoides seepicolus</name>
    <dbReference type="NCBI Taxonomy" id="2828780"/>
    <lineage>
        <taxon>Archaea</taxon>
        <taxon>Methanobacteriati</taxon>
        <taxon>Methanobacteriota</taxon>
        <taxon>Stenosarchaea group</taxon>
        <taxon>Methanomicrobia</taxon>
        <taxon>Methanosarcinales</taxon>
        <taxon>Methanosarcinaceae</taxon>
        <taxon>Methanococcoides</taxon>
    </lineage>
</organism>
<proteinExistence type="inferred from homology"/>
<dbReference type="AlphaFoldDB" id="A0A9E4ZFB0"/>
<dbReference type="Pfam" id="PF01951">
    <property type="entry name" value="Archease"/>
    <property type="match status" value="1"/>
</dbReference>
<dbReference type="GO" id="GO:0008033">
    <property type="term" value="P:tRNA processing"/>
    <property type="evidence" value="ECO:0007669"/>
    <property type="project" value="UniProtKB-KW"/>
</dbReference>
<feature type="domain" description="Archease" evidence="5">
    <location>
        <begin position="5"/>
        <end position="38"/>
    </location>
</feature>
<keyword evidence="7" id="KW-1185">Reference proteome</keyword>
<keyword evidence="4" id="KW-0106">Calcium</keyword>
<reference evidence="6" key="2">
    <citation type="submission" date="2021-04" db="EMBL/GenBank/DDBJ databases">
        <authorList>
            <person name="Dong X."/>
        </authorList>
    </citation>
    <scope>NUCLEOTIDE SEQUENCE</scope>
    <source>
        <strain evidence="6">LLY</strain>
    </source>
</reference>
<dbReference type="Proteomes" id="UP001056766">
    <property type="component" value="Unassembled WGS sequence"/>
</dbReference>
<evidence type="ECO:0000256" key="2">
    <source>
        <dbReference type="ARBA" id="ARBA00022694"/>
    </source>
</evidence>
<keyword evidence="3" id="KW-0479">Metal-binding</keyword>
<dbReference type="InterPro" id="IPR036820">
    <property type="entry name" value="Archease_dom_sf"/>
</dbReference>
<dbReference type="Gene3D" id="3.55.10.10">
    <property type="entry name" value="Archease domain"/>
    <property type="match status" value="1"/>
</dbReference>
<protein>
    <submittedName>
        <fullName evidence="6">Archease</fullName>
    </submittedName>
</protein>
<gene>
    <name evidence="6" type="ORF">KDK67_03585</name>
</gene>
<evidence type="ECO:0000313" key="7">
    <source>
        <dbReference type="Proteomes" id="UP001056766"/>
    </source>
</evidence>
<dbReference type="GO" id="GO:0046872">
    <property type="term" value="F:metal ion binding"/>
    <property type="evidence" value="ECO:0007669"/>
    <property type="project" value="UniProtKB-KW"/>
</dbReference>
<evidence type="ECO:0000256" key="4">
    <source>
        <dbReference type="ARBA" id="ARBA00022837"/>
    </source>
</evidence>
<dbReference type="InterPro" id="IPR023572">
    <property type="entry name" value="Archease_dom"/>
</dbReference>
<sequence>MPKASNHIFDLEIRAVTYNELKIEDDSNGWVMQVVVDI</sequence>
<evidence type="ECO:0000259" key="5">
    <source>
        <dbReference type="Pfam" id="PF01951"/>
    </source>
</evidence>
<evidence type="ECO:0000256" key="3">
    <source>
        <dbReference type="ARBA" id="ARBA00022723"/>
    </source>
</evidence>
<name>A0A9E4ZFB0_9EURY</name>
<reference evidence="6" key="1">
    <citation type="journal article" date="2021" name="mSystems">
        <title>Bacteria and Archaea Synergistically Convert Glycine Betaine to Biogenic Methane in the Formosa Cold Seep of the South China Sea.</title>
        <authorList>
            <person name="Li L."/>
            <person name="Zhang W."/>
            <person name="Zhang S."/>
            <person name="Song L."/>
            <person name="Sun Q."/>
            <person name="Zhang H."/>
            <person name="Xiang H."/>
            <person name="Dong X."/>
        </authorList>
    </citation>
    <scope>NUCLEOTIDE SEQUENCE</scope>
    <source>
        <strain evidence="6">LLY</strain>
    </source>
</reference>